<accession>A0A1C1A3B1</accession>
<dbReference type="Pfam" id="PF01547">
    <property type="entry name" value="SBP_bac_1"/>
    <property type="match status" value="1"/>
</dbReference>
<sequence>MIKKLSVLVVLSLSTVLTLSACGSKAVDSKASETPASATAKAADPKASPASSGQVTVNFNMNDGEITKDQIKDFETANPNIKIQRVDTDSTKLAAQLATGEAPDIIRISGVNDIPSYVIRGVAMDLTPFIEKSTIIKKDDLVSTVDVFRFDGKTQGKGPIYGLPKDFSPDFSIWYNKKMFKAANIPFPSDTEPMTWSQMFEIAKKLTITKGDTISQYGLATLVKTEADMPSLMTYLLGKGVSLSSDNFNKIDFNKPEVKQSLEEWVNAVKGNYGPNQINQDKAGWGGEVFLAEKAAMFQAGYWFSGMLRGDEKAKTHLDDFAMIPAPIADGGKRVSPTGTATGAIINKASKHPNETWTVYEWFFGGKPAEERAKSGYGVPALKHLLPLLPQATAFDKQAFNVLQDELKYSDKFIEINPYLLNGNALLQKQLTPVYFGKAKIDDVLVSLTKDANKMIEEGKNAAGNK</sequence>
<dbReference type="Proteomes" id="UP000093309">
    <property type="component" value="Unassembled WGS sequence"/>
</dbReference>
<protein>
    <recommendedName>
        <fullName evidence="5">ABC transporter substrate-binding protein</fullName>
    </recommendedName>
</protein>
<dbReference type="InterPro" id="IPR050490">
    <property type="entry name" value="Bact_solute-bd_prot1"/>
</dbReference>
<evidence type="ECO:0000313" key="3">
    <source>
        <dbReference type="EMBL" id="OCT15049.1"/>
    </source>
</evidence>
<evidence type="ECO:0000256" key="2">
    <source>
        <dbReference type="SAM" id="SignalP"/>
    </source>
</evidence>
<feature type="region of interest" description="Disordered" evidence="1">
    <location>
        <begin position="36"/>
        <end position="56"/>
    </location>
</feature>
<keyword evidence="2" id="KW-0732">Signal</keyword>
<comment type="caution">
    <text evidence="3">The sequence shown here is derived from an EMBL/GenBank/DDBJ whole genome shotgun (WGS) entry which is preliminary data.</text>
</comment>
<evidence type="ECO:0000313" key="4">
    <source>
        <dbReference type="Proteomes" id="UP000093309"/>
    </source>
</evidence>
<reference evidence="4" key="1">
    <citation type="submission" date="2016-05" db="EMBL/GenBank/DDBJ databases">
        <title>Paenibacillus oryzae. sp. nov., isolated from the rice root.</title>
        <authorList>
            <person name="Zhang J."/>
            <person name="Zhang X."/>
        </authorList>
    </citation>
    <scope>NUCLEOTIDE SEQUENCE [LARGE SCALE GENOMIC DNA]</scope>
    <source>
        <strain evidence="4">KCTC13222</strain>
    </source>
</reference>
<dbReference type="PANTHER" id="PTHR43649">
    <property type="entry name" value="ARABINOSE-BINDING PROTEIN-RELATED"/>
    <property type="match status" value="1"/>
</dbReference>
<dbReference type="Gene3D" id="3.40.190.10">
    <property type="entry name" value="Periplasmic binding protein-like II"/>
    <property type="match status" value="1"/>
</dbReference>
<dbReference type="STRING" id="512399.A8709_13100"/>
<dbReference type="RefSeq" id="WP_065851959.1">
    <property type="nucleotide sequence ID" value="NZ_LYPC01000014.1"/>
</dbReference>
<dbReference type="SUPFAM" id="SSF53850">
    <property type="entry name" value="Periplasmic binding protein-like II"/>
    <property type="match status" value="1"/>
</dbReference>
<dbReference type="PANTHER" id="PTHR43649:SF12">
    <property type="entry name" value="DIACETYLCHITOBIOSE BINDING PROTEIN DASA"/>
    <property type="match status" value="1"/>
</dbReference>
<feature type="chain" id="PRO_5039286413" description="ABC transporter substrate-binding protein" evidence="2">
    <location>
        <begin position="22"/>
        <end position="466"/>
    </location>
</feature>
<gene>
    <name evidence="3" type="ORF">A8709_13100</name>
</gene>
<evidence type="ECO:0000256" key="1">
    <source>
        <dbReference type="SAM" id="MobiDB-lite"/>
    </source>
</evidence>
<proteinExistence type="predicted"/>
<dbReference type="OrthoDB" id="383937at2"/>
<dbReference type="AlphaFoldDB" id="A0A1C1A3B1"/>
<dbReference type="PROSITE" id="PS51257">
    <property type="entry name" value="PROKAR_LIPOPROTEIN"/>
    <property type="match status" value="1"/>
</dbReference>
<dbReference type="InterPro" id="IPR006059">
    <property type="entry name" value="SBP"/>
</dbReference>
<evidence type="ECO:0008006" key="5">
    <source>
        <dbReference type="Google" id="ProtNLM"/>
    </source>
</evidence>
<dbReference type="CDD" id="cd13585">
    <property type="entry name" value="PBP2_TMBP_like"/>
    <property type="match status" value="1"/>
</dbReference>
<organism evidence="3 4">
    <name type="scientific">Paenibacillus pectinilyticus</name>
    <dbReference type="NCBI Taxonomy" id="512399"/>
    <lineage>
        <taxon>Bacteria</taxon>
        <taxon>Bacillati</taxon>
        <taxon>Bacillota</taxon>
        <taxon>Bacilli</taxon>
        <taxon>Bacillales</taxon>
        <taxon>Paenibacillaceae</taxon>
        <taxon>Paenibacillus</taxon>
    </lineage>
</organism>
<feature type="signal peptide" evidence="2">
    <location>
        <begin position="1"/>
        <end position="21"/>
    </location>
</feature>
<name>A0A1C1A3B1_9BACL</name>
<dbReference type="EMBL" id="LYPC01000014">
    <property type="protein sequence ID" value="OCT15049.1"/>
    <property type="molecule type" value="Genomic_DNA"/>
</dbReference>
<keyword evidence="4" id="KW-1185">Reference proteome</keyword>
<feature type="compositionally biased region" description="Low complexity" evidence="1">
    <location>
        <begin position="36"/>
        <end position="52"/>
    </location>
</feature>